<dbReference type="Gene3D" id="3.40.50.1820">
    <property type="entry name" value="alpha/beta hydrolase"/>
    <property type="match status" value="1"/>
</dbReference>
<name>A0A1J9PTU4_9EURO</name>
<gene>
    <name evidence="3" type="ORF">AJ78_07909</name>
</gene>
<keyword evidence="4" id="KW-1185">Reference proteome</keyword>
<dbReference type="Gene3D" id="1.10.260.130">
    <property type="match status" value="1"/>
</dbReference>
<sequence length="441" mass="46792">MMLARAISLVALYLSATIVGGLPSQLLNPRNPVLPENDPFYVPPAGFEDTAPGSILRYRKTPAPLFGVMPVKLSGAYQILYRTSDNFGRPAATVSTILIPKGVDFSKVLSYQFAEDSGSPNCAPSYVILKGADPGGKMGISTSHKEMIVVVTALARGWIVTIPDVEGSTAAFLANHRAGHAVLDGIRATLASKEITGIPKNAAVAMWGYSGGSLATGFAAELQPSYAPDLSIVGAALGGTVPDIKKALSAINNGKHAGLIPAGVLGLAHEYPEIKAIVDEHLISEKREDFMQALVECLNANEVRFRGNDIFSYFKSGVAILDLDPVNRALEENSMGQHVPEIPLLIYKAIKDEVSLVDDTTALVNNYCSHGASVDYRLSEVGDHSTMAILGAADALFWLNQRAEHIPQKGCIDSTKVTPPPNVLSEAPAGLLKILNKPTGN</sequence>
<dbReference type="GO" id="GO:0004806">
    <property type="term" value="F:triacylglycerol lipase activity"/>
    <property type="evidence" value="ECO:0007669"/>
    <property type="project" value="UniProtKB-UniRule"/>
</dbReference>
<dbReference type="Proteomes" id="UP000182235">
    <property type="component" value="Unassembled WGS sequence"/>
</dbReference>
<dbReference type="PANTHER" id="PTHR34853">
    <property type="match status" value="1"/>
</dbReference>
<dbReference type="InterPro" id="IPR005152">
    <property type="entry name" value="Lipase_secreted"/>
</dbReference>
<feature type="signal peptide" evidence="2">
    <location>
        <begin position="1"/>
        <end position="21"/>
    </location>
</feature>
<protein>
    <recommendedName>
        <fullName evidence="5">Secretory lipase</fullName>
    </recommendedName>
</protein>
<organism evidence="3 4">
    <name type="scientific">Emergomyces pasteurianus Ep9510</name>
    <dbReference type="NCBI Taxonomy" id="1447872"/>
    <lineage>
        <taxon>Eukaryota</taxon>
        <taxon>Fungi</taxon>
        <taxon>Dikarya</taxon>
        <taxon>Ascomycota</taxon>
        <taxon>Pezizomycotina</taxon>
        <taxon>Eurotiomycetes</taxon>
        <taxon>Eurotiomycetidae</taxon>
        <taxon>Onygenales</taxon>
        <taxon>Ajellomycetaceae</taxon>
        <taxon>Emergomyces</taxon>
    </lineage>
</organism>
<dbReference type="SUPFAM" id="SSF53474">
    <property type="entry name" value="alpha/beta-Hydrolases"/>
    <property type="match status" value="1"/>
</dbReference>
<evidence type="ECO:0000256" key="2">
    <source>
        <dbReference type="PIRNR" id="PIRNR029171"/>
    </source>
</evidence>
<keyword evidence="1" id="KW-0378">Hydrolase</keyword>
<comment type="similarity">
    <text evidence="2">Belongs to the AB hydrolase superfamily. Lipase family.</text>
</comment>
<dbReference type="PANTHER" id="PTHR34853:SF5">
    <property type="entry name" value="LIP-DOMAIN-CONTAINING PROTEIN-RELATED"/>
    <property type="match status" value="1"/>
</dbReference>
<reference evidence="3 4" key="1">
    <citation type="submission" date="2015-07" db="EMBL/GenBank/DDBJ databases">
        <title>Emmonsia species relationships and genome sequence.</title>
        <authorList>
            <consortium name="The Broad Institute Genomics Platform"/>
            <person name="Cuomo C.A."/>
            <person name="Munoz J.F."/>
            <person name="Imamovic A."/>
            <person name="Priest M.E."/>
            <person name="Young S."/>
            <person name="Clay O.K."/>
            <person name="McEwen J.G."/>
        </authorList>
    </citation>
    <scope>NUCLEOTIDE SEQUENCE [LARGE SCALE GENOMIC DNA]</scope>
    <source>
        <strain evidence="3 4">UAMH 9510</strain>
    </source>
</reference>
<dbReference type="AlphaFoldDB" id="A0A1J9PTU4"/>
<keyword evidence="2" id="KW-0732">Signal</keyword>
<evidence type="ECO:0008006" key="5">
    <source>
        <dbReference type="Google" id="ProtNLM"/>
    </source>
</evidence>
<dbReference type="OrthoDB" id="2373480at2759"/>
<comment type="caution">
    <text evidence="3">The sequence shown here is derived from an EMBL/GenBank/DDBJ whole genome shotgun (WGS) entry which is preliminary data.</text>
</comment>
<dbReference type="EMBL" id="LGRN01000572">
    <property type="protein sequence ID" value="OJD11291.1"/>
    <property type="molecule type" value="Genomic_DNA"/>
</dbReference>
<accession>A0A1J9PTU4</accession>
<dbReference type="Pfam" id="PF03583">
    <property type="entry name" value="LIP"/>
    <property type="match status" value="1"/>
</dbReference>
<evidence type="ECO:0000313" key="4">
    <source>
        <dbReference type="Proteomes" id="UP000182235"/>
    </source>
</evidence>
<evidence type="ECO:0000256" key="1">
    <source>
        <dbReference type="ARBA" id="ARBA00022801"/>
    </source>
</evidence>
<dbReference type="VEuPathDB" id="FungiDB:AJ78_07909"/>
<feature type="chain" id="PRO_5013436483" description="Secretory lipase" evidence="2">
    <location>
        <begin position="22"/>
        <end position="441"/>
    </location>
</feature>
<dbReference type="GO" id="GO:0016042">
    <property type="term" value="P:lipid catabolic process"/>
    <property type="evidence" value="ECO:0007669"/>
    <property type="project" value="UniProtKB-UniRule"/>
</dbReference>
<dbReference type="PIRSF" id="PIRSF029171">
    <property type="entry name" value="Esterase_LipA"/>
    <property type="match status" value="1"/>
</dbReference>
<dbReference type="InterPro" id="IPR029058">
    <property type="entry name" value="AB_hydrolase_fold"/>
</dbReference>
<evidence type="ECO:0000313" key="3">
    <source>
        <dbReference type="EMBL" id="OJD11291.1"/>
    </source>
</evidence>
<proteinExistence type="inferred from homology"/>